<sequence>MDTYKLRDIGATVNTFGDEYHTFSDVLNDMIKIDPRLDISDVQDLVDTLGGYKDFEESAKELCMKKLNGVDEDEEDPEAEWGDGMYDRAAGK</sequence>
<evidence type="ECO:0000313" key="3">
    <source>
        <dbReference type="Proteomes" id="UP001434419"/>
    </source>
</evidence>
<feature type="region of interest" description="Disordered" evidence="1">
    <location>
        <begin position="69"/>
        <end position="92"/>
    </location>
</feature>
<dbReference type="RefSeq" id="WP_005722059.1">
    <property type="nucleotide sequence ID" value="NZ_CP058996.1"/>
</dbReference>
<accession>A0ABV2B6P6</accession>
<comment type="caution">
    <text evidence="2">The sequence shown here is derived from an EMBL/GenBank/DDBJ whole genome shotgun (WGS) entry which is preliminary data.</text>
</comment>
<feature type="compositionally biased region" description="Acidic residues" evidence="1">
    <location>
        <begin position="70"/>
        <end position="81"/>
    </location>
</feature>
<protein>
    <submittedName>
        <fullName evidence="2">Uncharacterized protein</fullName>
    </submittedName>
</protein>
<dbReference type="Proteomes" id="UP001434419">
    <property type="component" value="Unassembled WGS sequence"/>
</dbReference>
<organism evidence="2 3">
    <name type="scientific">Lactobacillus crispatus</name>
    <dbReference type="NCBI Taxonomy" id="47770"/>
    <lineage>
        <taxon>Bacteria</taxon>
        <taxon>Bacillati</taxon>
        <taxon>Bacillota</taxon>
        <taxon>Bacilli</taxon>
        <taxon>Lactobacillales</taxon>
        <taxon>Lactobacillaceae</taxon>
        <taxon>Lactobacillus</taxon>
    </lineage>
</organism>
<keyword evidence="3" id="KW-1185">Reference proteome</keyword>
<evidence type="ECO:0000313" key="2">
    <source>
        <dbReference type="EMBL" id="MES5148910.1"/>
    </source>
</evidence>
<name>A0ABV2B6P6_9LACO</name>
<proteinExistence type="predicted"/>
<evidence type="ECO:0000256" key="1">
    <source>
        <dbReference type="SAM" id="MobiDB-lite"/>
    </source>
</evidence>
<dbReference type="EMBL" id="JBETVU010000012">
    <property type="protein sequence ID" value="MES5148910.1"/>
    <property type="molecule type" value="Genomic_DNA"/>
</dbReference>
<reference evidence="2" key="1">
    <citation type="submission" date="2024-06" db="EMBL/GenBank/DDBJ databases">
        <title>Vaginal Lactobacillus fatty acid response mechanisms reveal a metabolite-targeted strategy for bacterial vaginosis treatment.</title>
        <authorList>
            <person name="Zhu M."/>
            <person name="Blainey P.C."/>
            <person name="Bloom S.M."/>
            <person name="Kwon D.S."/>
        </authorList>
    </citation>
    <scope>NUCLEOTIDE SEQUENCE</scope>
    <source>
        <strain evidence="2">194_F1_1</strain>
    </source>
</reference>
<gene>
    <name evidence="2" type="ORF">ABVC42_03050</name>
</gene>